<feature type="domain" description="PLAT" evidence="2">
    <location>
        <begin position="132"/>
        <end position="277"/>
    </location>
</feature>
<dbReference type="SUPFAM" id="SSF49723">
    <property type="entry name" value="Lipase/lipooxygenase domain (PLAT/LH2 domain)"/>
    <property type="match status" value="4"/>
</dbReference>
<dbReference type="RefSeq" id="XP_009054417.1">
    <property type="nucleotide sequence ID" value="XM_009056169.1"/>
</dbReference>
<name>V4C0E9_LOTGI</name>
<reference evidence="3 4" key="1">
    <citation type="journal article" date="2013" name="Nature">
        <title>Insights into bilaterian evolution from three spiralian genomes.</title>
        <authorList>
            <person name="Simakov O."/>
            <person name="Marletaz F."/>
            <person name="Cho S.J."/>
            <person name="Edsinger-Gonzales E."/>
            <person name="Havlak P."/>
            <person name="Hellsten U."/>
            <person name="Kuo D.H."/>
            <person name="Larsson T."/>
            <person name="Lv J."/>
            <person name="Arendt D."/>
            <person name="Savage R."/>
            <person name="Osoegawa K."/>
            <person name="de Jong P."/>
            <person name="Grimwood J."/>
            <person name="Chapman J.A."/>
            <person name="Shapiro H."/>
            <person name="Aerts A."/>
            <person name="Otillar R.P."/>
            <person name="Terry A.Y."/>
            <person name="Boore J.L."/>
            <person name="Grigoriev I.V."/>
            <person name="Lindberg D.R."/>
            <person name="Seaver E.C."/>
            <person name="Weisblat D.A."/>
            <person name="Putnam N.H."/>
            <person name="Rokhsar D.S."/>
        </authorList>
    </citation>
    <scope>NUCLEOTIDE SEQUENCE [LARGE SCALE GENOMIC DNA]</scope>
</reference>
<gene>
    <name evidence="3" type="ORF">LOTGIDRAFT_144836</name>
</gene>
<dbReference type="OrthoDB" id="5322100at2759"/>
<dbReference type="InterPro" id="IPR036392">
    <property type="entry name" value="PLAT/LH2_dom_sf"/>
</dbReference>
<dbReference type="InterPro" id="IPR001024">
    <property type="entry name" value="PLAT/LH2_dom"/>
</dbReference>
<feature type="domain" description="PLAT" evidence="2">
    <location>
        <begin position="296"/>
        <end position="414"/>
    </location>
</feature>
<dbReference type="GeneID" id="20234883"/>
<keyword evidence="4" id="KW-1185">Reference proteome</keyword>
<dbReference type="Pfam" id="PF01477">
    <property type="entry name" value="PLAT"/>
    <property type="match status" value="3"/>
</dbReference>
<evidence type="ECO:0000313" key="4">
    <source>
        <dbReference type="Proteomes" id="UP000030746"/>
    </source>
</evidence>
<proteinExistence type="predicted"/>
<accession>V4C0E9</accession>
<sequence length="423" mass="47299">MKLLTDFSGISYQVEVKTGDLVYAGTDANVTLRIYGSLGDTGPLQLDQSLNHSDPFEGNYTDTFIITAPVIGQIERIKMEHDNSGPGPGWYLGTVSIDLPSKGRRYEFVCNRWLSKSDDEGAIEEEFQPTNILYRVEVKTGDEPAAETAANITLIIYGTRGDTGPLQLDQSLDHSDPFQRNYTDTFILTAPIEKIKIGHDNSGIGPGWYLDTVTIDLPSEGRHYEIKIEHDDSGSSAGWYLGTVSIEIPSKGRRYEFVCNRWLSKSDDDGAIEREFQLTMFLMKTYMKLLTGFSDTSYRVEVKTGDVVYAGTNAKVTLRIYGSRGDTGPLQLDQSLNHSDPFKRNYIDTFILTAPVIGQIERIKIEHDNSGPGPGWYLGTVSIDLPSKGRHYEFVCNRWLSKSDDDGAIEREFQLTSSEGNYK</sequence>
<organism evidence="3 4">
    <name type="scientific">Lottia gigantea</name>
    <name type="common">Giant owl limpet</name>
    <dbReference type="NCBI Taxonomy" id="225164"/>
    <lineage>
        <taxon>Eukaryota</taxon>
        <taxon>Metazoa</taxon>
        <taxon>Spiralia</taxon>
        <taxon>Lophotrochozoa</taxon>
        <taxon>Mollusca</taxon>
        <taxon>Gastropoda</taxon>
        <taxon>Patellogastropoda</taxon>
        <taxon>Lottioidea</taxon>
        <taxon>Lottiidae</taxon>
        <taxon>Lottia</taxon>
    </lineage>
</organism>
<dbReference type="Proteomes" id="UP000030746">
    <property type="component" value="Unassembled WGS sequence"/>
</dbReference>
<evidence type="ECO:0000313" key="3">
    <source>
        <dbReference type="EMBL" id="ESO94899.1"/>
    </source>
</evidence>
<dbReference type="SMART" id="SM00308">
    <property type="entry name" value="LH2"/>
    <property type="match status" value="3"/>
</dbReference>
<dbReference type="PROSITE" id="PS50095">
    <property type="entry name" value="PLAT"/>
    <property type="match status" value="3"/>
</dbReference>
<evidence type="ECO:0000259" key="2">
    <source>
        <dbReference type="PROSITE" id="PS50095"/>
    </source>
</evidence>
<dbReference type="CDD" id="cd01756">
    <property type="entry name" value="PLAT_repeat"/>
    <property type="match status" value="3"/>
</dbReference>
<dbReference type="AlphaFoldDB" id="V4C0E9"/>
<dbReference type="KEGG" id="lgi:LOTGIDRAFT_144836"/>
<protein>
    <recommendedName>
        <fullName evidence="2">PLAT domain-containing protein</fullName>
    </recommendedName>
</protein>
<dbReference type="HOGENOM" id="CLU_045593_0_0_1"/>
<feature type="domain" description="PLAT" evidence="2">
    <location>
        <begin position="10"/>
        <end position="128"/>
    </location>
</feature>
<dbReference type="CTD" id="20234883"/>
<dbReference type="EMBL" id="KB201733">
    <property type="protein sequence ID" value="ESO94899.1"/>
    <property type="molecule type" value="Genomic_DNA"/>
</dbReference>
<dbReference type="Gene3D" id="2.60.60.20">
    <property type="entry name" value="PLAT/LH2 domain"/>
    <property type="match status" value="1"/>
</dbReference>
<comment type="caution">
    <text evidence="1">Lacks conserved residue(s) required for the propagation of feature annotation.</text>
</comment>
<dbReference type="Gene3D" id="2.40.180.10">
    <property type="entry name" value="Catalase core domain"/>
    <property type="match status" value="3"/>
</dbReference>
<dbReference type="OMA" id="KADTYWH"/>
<evidence type="ECO:0000256" key="1">
    <source>
        <dbReference type="PROSITE-ProRule" id="PRU00152"/>
    </source>
</evidence>
<dbReference type="PANTHER" id="PTHR45901">
    <property type="entry name" value="PROTEIN CBG12474"/>
    <property type="match status" value="1"/>
</dbReference>
<dbReference type="PANTHER" id="PTHR45901:SF3">
    <property type="entry name" value="LIPOXYGENASE HOMOLOGY DOMAIN-CONTAINING PROTEIN 1"/>
    <property type="match status" value="1"/>
</dbReference>
<dbReference type="InterPro" id="IPR052970">
    <property type="entry name" value="Inner_ear_hair_cell_LOXHD"/>
</dbReference>